<dbReference type="Proteomes" id="UP000076154">
    <property type="component" value="Unassembled WGS sequence"/>
</dbReference>
<sequence>MPLKVARRKAIEIKCKILANNQNRSRAKELCGLELPISLLKTHHSGGLTTLSFPPILQIPIESITVETCIGACKAGGYYIARLRYGQECWCDAKT</sequence>
<reference evidence="2" key="1">
    <citation type="submission" date="2018-04" db="EMBL/GenBank/DDBJ databases">
        <title>Whole genome sequencing of Hypsizygus marmoreus.</title>
        <authorList>
            <person name="Choi I.-G."/>
            <person name="Min B."/>
            <person name="Kim J.-G."/>
            <person name="Kim S."/>
            <person name="Oh Y.-L."/>
            <person name="Kong W.-S."/>
            <person name="Park H."/>
            <person name="Jeong J."/>
            <person name="Song E.-S."/>
        </authorList>
    </citation>
    <scope>NUCLEOTIDE SEQUENCE [LARGE SCALE GENOMIC DNA]</scope>
    <source>
        <strain evidence="2">51987-8</strain>
    </source>
</reference>
<dbReference type="Pfam" id="PF01822">
    <property type="entry name" value="WSC"/>
    <property type="match status" value="1"/>
</dbReference>
<keyword evidence="3" id="KW-1185">Reference proteome</keyword>
<gene>
    <name evidence="2" type="ORF">Hypma_003310</name>
</gene>
<protein>
    <recommendedName>
        <fullName evidence="1">WSC domain-containing protein</fullName>
    </recommendedName>
</protein>
<name>A0A369K4D2_HYPMA</name>
<proteinExistence type="predicted"/>
<accession>A0A369K4D2</accession>
<dbReference type="InParanoid" id="A0A369K4D2"/>
<dbReference type="InterPro" id="IPR002889">
    <property type="entry name" value="WSC_carb-bd"/>
</dbReference>
<comment type="caution">
    <text evidence="2">The sequence shown here is derived from an EMBL/GenBank/DDBJ whole genome shotgun (WGS) entry which is preliminary data.</text>
</comment>
<feature type="domain" description="WSC" evidence="1">
    <location>
        <begin position="61"/>
        <end position="94"/>
    </location>
</feature>
<dbReference type="AlphaFoldDB" id="A0A369K4D2"/>
<evidence type="ECO:0000313" key="3">
    <source>
        <dbReference type="Proteomes" id="UP000076154"/>
    </source>
</evidence>
<dbReference type="OrthoDB" id="5985073at2759"/>
<organism evidence="2 3">
    <name type="scientific">Hypsizygus marmoreus</name>
    <name type="common">White beech mushroom</name>
    <name type="synonym">Agaricus marmoreus</name>
    <dbReference type="NCBI Taxonomy" id="39966"/>
    <lineage>
        <taxon>Eukaryota</taxon>
        <taxon>Fungi</taxon>
        <taxon>Dikarya</taxon>
        <taxon>Basidiomycota</taxon>
        <taxon>Agaricomycotina</taxon>
        <taxon>Agaricomycetes</taxon>
        <taxon>Agaricomycetidae</taxon>
        <taxon>Agaricales</taxon>
        <taxon>Tricholomatineae</taxon>
        <taxon>Lyophyllaceae</taxon>
        <taxon>Hypsizygus</taxon>
    </lineage>
</organism>
<evidence type="ECO:0000259" key="1">
    <source>
        <dbReference type="Pfam" id="PF01822"/>
    </source>
</evidence>
<evidence type="ECO:0000313" key="2">
    <source>
        <dbReference type="EMBL" id="RDB27627.1"/>
    </source>
</evidence>
<dbReference type="EMBL" id="LUEZ02000014">
    <property type="protein sequence ID" value="RDB27627.1"/>
    <property type="molecule type" value="Genomic_DNA"/>
</dbReference>